<keyword evidence="2" id="KW-1185">Reference proteome</keyword>
<sequence>MRSPPSSDTPNLFCNGSLTVSPCTCGPIWGDCLECLIVPGLARAGSREEATRPPGALRRVPTPAAGYRVGPGLASYGRCTRLPRILSCVLVLRAFAAQETLHCAIVLPASALVIVCVAG</sequence>
<dbReference type="EMBL" id="JAHHUM010000441">
    <property type="protein sequence ID" value="KAK5619826.1"/>
    <property type="molecule type" value="Genomic_DNA"/>
</dbReference>
<reference evidence="1 2" key="1">
    <citation type="submission" date="2021-06" db="EMBL/GenBank/DDBJ databases">
        <authorList>
            <person name="Palmer J.M."/>
        </authorList>
    </citation>
    <scope>NUCLEOTIDE SEQUENCE [LARGE SCALE GENOMIC DNA]</scope>
    <source>
        <strain evidence="1 2">MEX-2019</strain>
        <tissue evidence="1">Muscle</tissue>
    </source>
</reference>
<evidence type="ECO:0000313" key="1">
    <source>
        <dbReference type="EMBL" id="KAK5619826.1"/>
    </source>
</evidence>
<dbReference type="Proteomes" id="UP001311232">
    <property type="component" value="Unassembled WGS sequence"/>
</dbReference>
<gene>
    <name evidence="1" type="ORF">CRENBAI_006783</name>
</gene>
<accession>A0AAV9SEW2</accession>
<dbReference type="AlphaFoldDB" id="A0AAV9SEW2"/>
<comment type="caution">
    <text evidence="1">The sequence shown here is derived from an EMBL/GenBank/DDBJ whole genome shotgun (WGS) entry which is preliminary data.</text>
</comment>
<protein>
    <submittedName>
        <fullName evidence="1">Uncharacterized protein</fullName>
    </submittedName>
</protein>
<name>A0AAV9SEW2_9TELE</name>
<evidence type="ECO:0000313" key="2">
    <source>
        <dbReference type="Proteomes" id="UP001311232"/>
    </source>
</evidence>
<organism evidence="1 2">
    <name type="scientific">Crenichthys baileyi</name>
    <name type="common">White River springfish</name>
    <dbReference type="NCBI Taxonomy" id="28760"/>
    <lineage>
        <taxon>Eukaryota</taxon>
        <taxon>Metazoa</taxon>
        <taxon>Chordata</taxon>
        <taxon>Craniata</taxon>
        <taxon>Vertebrata</taxon>
        <taxon>Euteleostomi</taxon>
        <taxon>Actinopterygii</taxon>
        <taxon>Neopterygii</taxon>
        <taxon>Teleostei</taxon>
        <taxon>Neoteleostei</taxon>
        <taxon>Acanthomorphata</taxon>
        <taxon>Ovalentaria</taxon>
        <taxon>Atherinomorphae</taxon>
        <taxon>Cyprinodontiformes</taxon>
        <taxon>Goodeidae</taxon>
        <taxon>Crenichthys</taxon>
    </lineage>
</organism>
<proteinExistence type="predicted"/>